<protein>
    <submittedName>
        <fullName evidence="2">Uncharacterized protein</fullName>
    </submittedName>
</protein>
<organism evidence="2 3">
    <name type="scientific">Eruca vesicaria subsp. sativa</name>
    <name type="common">Garden rocket</name>
    <name type="synonym">Eruca sativa</name>
    <dbReference type="NCBI Taxonomy" id="29727"/>
    <lineage>
        <taxon>Eukaryota</taxon>
        <taxon>Viridiplantae</taxon>
        <taxon>Streptophyta</taxon>
        <taxon>Embryophyta</taxon>
        <taxon>Tracheophyta</taxon>
        <taxon>Spermatophyta</taxon>
        <taxon>Magnoliopsida</taxon>
        <taxon>eudicotyledons</taxon>
        <taxon>Gunneridae</taxon>
        <taxon>Pentapetalae</taxon>
        <taxon>rosids</taxon>
        <taxon>malvids</taxon>
        <taxon>Brassicales</taxon>
        <taxon>Brassicaceae</taxon>
        <taxon>Brassiceae</taxon>
        <taxon>Eruca</taxon>
    </lineage>
</organism>
<comment type="caution">
    <text evidence="2">The sequence shown here is derived from an EMBL/GenBank/DDBJ whole genome shotgun (WGS) entry which is preliminary data.</text>
</comment>
<reference evidence="2 3" key="1">
    <citation type="submission" date="2022-03" db="EMBL/GenBank/DDBJ databases">
        <authorList>
            <person name="Macdonald S."/>
            <person name="Ahmed S."/>
            <person name="Newling K."/>
        </authorList>
    </citation>
    <scope>NUCLEOTIDE SEQUENCE [LARGE SCALE GENOMIC DNA]</scope>
</reference>
<accession>A0ABC8KPD5</accession>
<evidence type="ECO:0000313" key="2">
    <source>
        <dbReference type="EMBL" id="CAH8360755.1"/>
    </source>
</evidence>
<evidence type="ECO:0000313" key="3">
    <source>
        <dbReference type="Proteomes" id="UP001642260"/>
    </source>
</evidence>
<sequence>MFSRKRSSRKTAAHPGILLRWRSLFRKLTSRLVQTIRTSIEFSVDDSVLPGWDPNLAFRDGGGLSDFPLPGFDRFFSNFPADLDPPPPVEEWRGLKQSRKDPVG</sequence>
<evidence type="ECO:0000256" key="1">
    <source>
        <dbReference type="SAM" id="MobiDB-lite"/>
    </source>
</evidence>
<dbReference type="EMBL" id="CAKOAT010293266">
    <property type="protein sequence ID" value="CAH8360755.1"/>
    <property type="molecule type" value="Genomic_DNA"/>
</dbReference>
<dbReference type="AlphaFoldDB" id="A0ABC8KPD5"/>
<feature type="compositionally biased region" description="Basic and acidic residues" evidence="1">
    <location>
        <begin position="90"/>
        <end position="104"/>
    </location>
</feature>
<feature type="region of interest" description="Disordered" evidence="1">
    <location>
        <begin position="81"/>
        <end position="104"/>
    </location>
</feature>
<gene>
    <name evidence="2" type="ORF">ERUC_LOCUS26511</name>
</gene>
<dbReference type="Proteomes" id="UP001642260">
    <property type="component" value="Unassembled WGS sequence"/>
</dbReference>
<proteinExistence type="predicted"/>
<keyword evidence="3" id="KW-1185">Reference proteome</keyword>
<name>A0ABC8KPD5_ERUVS</name>